<dbReference type="PANTHER" id="PTHR35134">
    <property type="entry name" value="NUCLEOTIDASE YQFW-RELATED"/>
    <property type="match status" value="1"/>
</dbReference>
<accession>X6NYA9</accession>
<proteinExistence type="predicted"/>
<comment type="caution">
    <text evidence="1">The sequence shown here is derived from an EMBL/GenBank/DDBJ whole genome shotgun (WGS) entry which is preliminary data.</text>
</comment>
<dbReference type="InterPro" id="IPR036412">
    <property type="entry name" value="HAD-like_sf"/>
</dbReference>
<evidence type="ECO:0000313" key="2">
    <source>
        <dbReference type="Proteomes" id="UP000023152"/>
    </source>
</evidence>
<dbReference type="Proteomes" id="UP000023152">
    <property type="component" value="Unassembled WGS sequence"/>
</dbReference>
<evidence type="ECO:0000313" key="1">
    <source>
        <dbReference type="EMBL" id="ETO30819.1"/>
    </source>
</evidence>
<dbReference type="SUPFAM" id="SSF56784">
    <property type="entry name" value="HAD-like"/>
    <property type="match status" value="1"/>
</dbReference>
<dbReference type="InterPro" id="IPR010708">
    <property type="entry name" value="5'(3')-deoxyribonucleotidase"/>
</dbReference>
<dbReference type="Pfam" id="PF06941">
    <property type="entry name" value="NT5C"/>
    <property type="match status" value="1"/>
</dbReference>
<name>X6NYA9_RETFI</name>
<gene>
    <name evidence="1" type="ORF">RFI_06303</name>
</gene>
<dbReference type="Gene3D" id="3.40.50.1000">
    <property type="entry name" value="HAD superfamily/HAD-like"/>
    <property type="match status" value="1"/>
</dbReference>
<dbReference type="InterPro" id="IPR052419">
    <property type="entry name" value="5_3-deoxyribonucleotidase-like"/>
</dbReference>
<keyword evidence="2" id="KW-1185">Reference proteome</keyword>
<dbReference type="EMBL" id="ASPP01005294">
    <property type="protein sequence ID" value="ETO30819.1"/>
    <property type="molecule type" value="Genomic_DNA"/>
</dbReference>
<reference evidence="1 2" key="1">
    <citation type="journal article" date="2013" name="Curr. Biol.">
        <title>The Genome of the Foraminiferan Reticulomyxa filosa.</title>
        <authorList>
            <person name="Glockner G."/>
            <person name="Hulsmann N."/>
            <person name="Schleicher M."/>
            <person name="Noegel A.A."/>
            <person name="Eichinger L."/>
            <person name="Gallinger C."/>
            <person name="Pawlowski J."/>
            <person name="Sierra R."/>
            <person name="Euteneuer U."/>
            <person name="Pillet L."/>
            <person name="Moustafa A."/>
            <person name="Platzer M."/>
            <person name="Groth M."/>
            <person name="Szafranski K."/>
            <person name="Schliwa M."/>
        </authorList>
    </citation>
    <scope>NUCLEOTIDE SEQUENCE [LARGE SCALE GENOMIC DNA]</scope>
</reference>
<dbReference type="OrthoDB" id="10248475at2759"/>
<dbReference type="GO" id="GO:0009264">
    <property type="term" value="P:deoxyribonucleotide catabolic process"/>
    <property type="evidence" value="ECO:0007669"/>
    <property type="project" value="InterPro"/>
</dbReference>
<sequence length="187" mass="21894">MFNEVWGCSVEEATRVVDEFLDSETFQKDHIEIIPGAFEVLNKLKDKYDFVVVTSRQAKLEKLTRAWVRKHYPGIFKDIRLGNHFSSQGKKLSKAEMCNQIGASVLIDDSIQYTAECAQFMKHVNCLICFFFLGSRSRCAFVSIKQKVILFDWNGSYQWNKKEIEHKNIVRLKTWEEIDQFLSTHEL</sequence>
<dbReference type="PANTHER" id="PTHR35134:SF2">
    <property type="entry name" value="NUCLEOTIDASE YQFW-RELATED"/>
    <property type="match status" value="1"/>
</dbReference>
<organism evidence="1 2">
    <name type="scientific">Reticulomyxa filosa</name>
    <dbReference type="NCBI Taxonomy" id="46433"/>
    <lineage>
        <taxon>Eukaryota</taxon>
        <taxon>Sar</taxon>
        <taxon>Rhizaria</taxon>
        <taxon>Retaria</taxon>
        <taxon>Foraminifera</taxon>
        <taxon>Monothalamids</taxon>
        <taxon>Reticulomyxidae</taxon>
        <taxon>Reticulomyxa</taxon>
    </lineage>
</organism>
<dbReference type="InterPro" id="IPR023214">
    <property type="entry name" value="HAD_sf"/>
</dbReference>
<protein>
    <submittedName>
        <fullName evidence="1">Uncharacterized protein</fullName>
    </submittedName>
</protein>
<dbReference type="AlphaFoldDB" id="X6NYA9"/>
<dbReference type="GO" id="GO:0008253">
    <property type="term" value="F:5'-nucleotidase activity"/>
    <property type="evidence" value="ECO:0007669"/>
    <property type="project" value="InterPro"/>
</dbReference>